<dbReference type="SMART" id="SM00028">
    <property type="entry name" value="TPR"/>
    <property type="match status" value="3"/>
</dbReference>
<dbReference type="SUPFAM" id="SSF48452">
    <property type="entry name" value="TPR-like"/>
    <property type="match status" value="1"/>
</dbReference>
<evidence type="ECO:0008006" key="6">
    <source>
        <dbReference type="Google" id="ProtNLM"/>
    </source>
</evidence>
<dbReference type="PANTHER" id="PTHR45641:SF19">
    <property type="entry name" value="NEPHROCYSTIN-3"/>
    <property type="match status" value="1"/>
</dbReference>
<dbReference type="Pfam" id="PF13424">
    <property type="entry name" value="TPR_12"/>
    <property type="match status" value="1"/>
</dbReference>
<proteinExistence type="predicted"/>
<dbReference type="InterPro" id="IPR011990">
    <property type="entry name" value="TPR-like_helical_dom_sf"/>
</dbReference>
<feature type="repeat" description="TPR" evidence="3">
    <location>
        <begin position="117"/>
        <end position="150"/>
    </location>
</feature>
<dbReference type="Pfam" id="PF13181">
    <property type="entry name" value="TPR_8"/>
    <property type="match status" value="1"/>
</dbReference>
<keyword evidence="1" id="KW-0677">Repeat</keyword>
<organism evidence="4 5">
    <name type="scientific">Rotaria magnacalcarata</name>
    <dbReference type="NCBI Taxonomy" id="392030"/>
    <lineage>
        <taxon>Eukaryota</taxon>
        <taxon>Metazoa</taxon>
        <taxon>Spiralia</taxon>
        <taxon>Gnathifera</taxon>
        <taxon>Rotifera</taxon>
        <taxon>Eurotatoria</taxon>
        <taxon>Bdelloidea</taxon>
        <taxon>Philodinida</taxon>
        <taxon>Philodinidae</taxon>
        <taxon>Rotaria</taxon>
    </lineage>
</organism>
<evidence type="ECO:0000256" key="1">
    <source>
        <dbReference type="ARBA" id="ARBA00022737"/>
    </source>
</evidence>
<dbReference type="EMBL" id="CAJNRF010012097">
    <property type="protein sequence ID" value="CAF2137596.1"/>
    <property type="molecule type" value="Genomic_DNA"/>
</dbReference>
<dbReference type="Gene3D" id="1.25.40.10">
    <property type="entry name" value="Tetratricopeptide repeat domain"/>
    <property type="match status" value="2"/>
</dbReference>
<sequence>MTPFGQLLSKMDEYDKLVQFSLLMLAEMADDDERLIMFHSHLGATYNDLRRYEEALIHLKKVTGLEAPESSMSCAETFANIAEISFKLGDYEDTLRQFLEILDSDLRTLPSYHILLANTYHNIGFIQMEQKHYVQALENITKALDIAKKSNHSDMHEYQKLIDTIVGVMIIK</sequence>
<evidence type="ECO:0000256" key="2">
    <source>
        <dbReference type="ARBA" id="ARBA00022803"/>
    </source>
</evidence>
<keyword evidence="2 3" id="KW-0802">TPR repeat</keyword>
<dbReference type="AlphaFoldDB" id="A0A816WRQ2"/>
<comment type="caution">
    <text evidence="4">The sequence shown here is derived from an EMBL/GenBank/DDBJ whole genome shotgun (WGS) entry which is preliminary data.</text>
</comment>
<accession>A0A816WRQ2</accession>
<dbReference type="PROSITE" id="PS50005">
    <property type="entry name" value="TPR"/>
    <property type="match status" value="1"/>
</dbReference>
<dbReference type="InterPro" id="IPR019734">
    <property type="entry name" value="TPR_rpt"/>
</dbReference>
<protein>
    <recommendedName>
        <fullName evidence="6">Tetratricopeptide repeat protein</fullName>
    </recommendedName>
</protein>
<evidence type="ECO:0000256" key="3">
    <source>
        <dbReference type="PROSITE-ProRule" id="PRU00339"/>
    </source>
</evidence>
<gene>
    <name evidence="4" type="ORF">WKI299_LOCUS27668</name>
</gene>
<name>A0A816WRQ2_9BILA</name>
<dbReference type="PANTHER" id="PTHR45641">
    <property type="entry name" value="TETRATRICOPEPTIDE REPEAT PROTEIN (AFU_ORTHOLOGUE AFUA_6G03870)"/>
    <property type="match status" value="1"/>
</dbReference>
<reference evidence="4" key="1">
    <citation type="submission" date="2021-02" db="EMBL/GenBank/DDBJ databases">
        <authorList>
            <person name="Nowell W R."/>
        </authorList>
    </citation>
    <scope>NUCLEOTIDE SEQUENCE</scope>
</reference>
<dbReference type="Proteomes" id="UP000663856">
    <property type="component" value="Unassembled WGS sequence"/>
</dbReference>
<evidence type="ECO:0000313" key="4">
    <source>
        <dbReference type="EMBL" id="CAF2137596.1"/>
    </source>
</evidence>
<evidence type="ECO:0000313" key="5">
    <source>
        <dbReference type="Proteomes" id="UP000663856"/>
    </source>
</evidence>